<proteinExistence type="predicted"/>
<dbReference type="WBParaSite" id="Hba_10871">
    <property type="protein sequence ID" value="Hba_10871"/>
    <property type="gene ID" value="Hba_10871"/>
</dbReference>
<keyword evidence="2" id="KW-1185">Reference proteome</keyword>
<keyword evidence="1" id="KW-1133">Transmembrane helix</keyword>
<feature type="transmembrane region" description="Helical" evidence="1">
    <location>
        <begin position="20"/>
        <end position="40"/>
    </location>
</feature>
<dbReference type="SUPFAM" id="SSF90112">
    <property type="entry name" value="Neurotransmitter-gated ion-channel transmembrane pore"/>
    <property type="match status" value="1"/>
</dbReference>
<dbReference type="AlphaFoldDB" id="A0A1I7X0F1"/>
<evidence type="ECO:0000256" key="1">
    <source>
        <dbReference type="SAM" id="Phobius"/>
    </source>
</evidence>
<organism evidence="2 3">
    <name type="scientific">Heterorhabditis bacteriophora</name>
    <name type="common">Entomopathogenic nematode worm</name>
    <dbReference type="NCBI Taxonomy" id="37862"/>
    <lineage>
        <taxon>Eukaryota</taxon>
        <taxon>Metazoa</taxon>
        <taxon>Ecdysozoa</taxon>
        <taxon>Nematoda</taxon>
        <taxon>Chromadorea</taxon>
        <taxon>Rhabditida</taxon>
        <taxon>Rhabditina</taxon>
        <taxon>Rhabditomorpha</taxon>
        <taxon>Strongyloidea</taxon>
        <taxon>Heterorhabditidae</taxon>
        <taxon>Heterorhabditis</taxon>
    </lineage>
</organism>
<keyword evidence="1" id="KW-0472">Membrane</keyword>
<dbReference type="InterPro" id="IPR036719">
    <property type="entry name" value="Neuro-gated_channel_TM_sf"/>
</dbReference>
<accession>A0A1I7X0F1</accession>
<dbReference type="Gene3D" id="1.20.58.390">
    <property type="entry name" value="Neurotransmitter-gated ion-channel transmembrane domain"/>
    <property type="match status" value="1"/>
</dbReference>
<keyword evidence="1" id="KW-0812">Transmembrane</keyword>
<dbReference type="GO" id="GO:0016020">
    <property type="term" value="C:membrane"/>
    <property type="evidence" value="ECO:0007669"/>
    <property type="project" value="InterPro"/>
</dbReference>
<reference evidence="3" key="1">
    <citation type="submission" date="2016-11" db="UniProtKB">
        <authorList>
            <consortium name="WormBaseParasite"/>
        </authorList>
    </citation>
    <scope>IDENTIFICATION</scope>
</reference>
<dbReference type="InterPro" id="IPR038050">
    <property type="entry name" value="Neuro_actylchol_rec"/>
</dbReference>
<dbReference type="Proteomes" id="UP000095283">
    <property type="component" value="Unplaced"/>
</dbReference>
<evidence type="ECO:0000313" key="3">
    <source>
        <dbReference type="WBParaSite" id="Hba_10871"/>
    </source>
</evidence>
<protein>
    <submittedName>
        <fullName evidence="3">Neur_chan_memb domain-containing protein</fullName>
    </submittedName>
</protein>
<evidence type="ECO:0000313" key="2">
    <source>
        <dbReference type="Proteomes" id="UP000095283"/>
    </source>
</evidence>
<sequence length="107" mass="12307">MVTGEMPKSSEGIPLLGRYVLYEFVISIAAVIVSVLIIFIHERVNYMSTPPPQWIIRTFGTYDVDTEIEDQSPAKASELVEELRYFIRLLRNYIEDQVILSFSTGYL</sequence>
<name>A0A1I7X0F1_HETBA</name>
<dbReference type="GO" id="GO:0006811">
    <property type="term" value="P:monoatomic ion transport"/>
    <property type="evidence" value="ECO:0007669"/>
    <property type="project" value="InterPro"/>
</dbReference>